<feature type="region of interest" description="Disordered" evidence="8">
    <location>
        <begin position="169"/>
        <end position="206"/>
    </location>
</feature>
<evidence type="ECO:0000313" key="10">
    <source>
        <dbReference type="EMBL" id="KAJ3048695.1"/>
    </source>
</evidence>
<feature type="compositionally biased region" description="Low complexity" evidence="8">
    <location>
        <begin position="78"/>
        <end position="91"/>
    </location>
</feature>
<comment type="similarity">
    <text evidence="2">Belongs to the PRP18 family.</text>
</comment>
<dbReference type="SMART" id="SM00500">
    <property type="entry name" value="SFM"/>
    <property type="match status" value="1"/>
</dbReference>
<dbReference type="GO" id="GO:0000350">
    <property type="term" value="P:generation of catalytic spliceosome for second transesterification step"/>
    <property type="evidence" value="ECO:0007669"/>
    <property type="project" value="TreeGrafter"/>
</dbReference>
<name>A0AAD5SAF8_9FUNG</name>
<feature type="region of interest" description="Disordered" evidence="8">
    <location>
        <begin position="1"/>
        <end position="107"/>
    </location>
</feature>
<evidence type="ECO:0000256" key="6">
    <source>
        <dbReference type="ARBA" id="ARBA00023187"/>
    </source>
</evidence>
<evidence type="ECO:0000256" key="7">
    <source>
        <dbReference type="ARBA" id="ARBA00023242"/>
    </source>
</evidence>
<evidence type="ECO:0000256" key="3">
    <source>
        <dbReference type="ARBA" id="ARBA00018242"/>
    </source>
</evidence>
<keyword evidence="5" id="KW-0747">Spliceosome</keyword>
<dbReference type="PANTHER" id="PTHR13007">
    <property type="entry name" value="PRE-MRNA SPLICING FACTOR-RELATED"/>
    <property type="match status" value="1"/>
</dbReference>
<dbReference type="Gene3D" id="4.10.280.110">
    <property type="entry name" value="Pre-mRNA processing factor 4 domain"/>
    <property type="match status" value="1"/>
</dbReference>
<dbReference type="GO" id="GO:0071021">
    <property type="term" value="C:U2-type post-spliceosomal complex"/>
    <property type="evidence" value="ECO:0007669"/>
    <property type="project" value="TreeGrafter"/>
</dbReference>
<evidence type="ECO:0000313" key="11">
    <source>
        <dbReference type="Proteomes" id="UP001212841"/>
    </source>
</evidence>
<sequence length="378" mass="43125">MDLIKEELERKRKALSQLAPPGKKFIKRGDLEKLRQQQYREEQEKLEQERAKKLQKRLASTAPHDSSTSKPRPGTSEASGSNRSSRAGSANPLDSPTEVEPDEPDIFNISNEEVVRRFRSRNEPIRLFGETDRQRIRRLRKLESTEERTEGQRNDLRAAMQATDKGLALDTLIRKPSLSDDPTSPSTETAYRPPTSSSTTSTKPDLDHTQISLSLLQKDPQKMHSLITAYLKSILREWEKTLALRPDDEKRSPQGKLASATQAQSAEYLKPFFKQLKKGQIAEDVVARITEICMFMQQREYLKANDAYLRMSIGNAPWPIGVTMVGIHERSAREKIFASQVAHVLNDEAQRKWIQTIKRMMTFAQTRWPPDDGAKMVG</sequence>
<dbReference type="EMBL" id="JADGJD010000751">
    <property type="protein sequence ID" value="KAJ3048695.1"/>
    <property type="molecule type" value="Genomic_DNA"/>
</dbReference>
<keyword evidence="4" id="KW-0507">mRNA processing</keyword>
<feature type="domain" description="Pre-mRNA processing factor 4 (PRP4)-like" evidence="9">
    <location>
        <begin position="109"/>
        <end position="158"/>
    </location>
</feature>
<organism evidence="10 11">
    <name type="scientific">Rhizophlyctis rosea</name>
    <dbReference type="NCBI Taxonomy" id="64517"/>
    <lineage>
        <taxon>Eukaryota</taxon>
        <taxon>Fungi</taxon>
        <taxon>Fungi incertae sedis</taxon>
        <taxon>Chytridiomycota</taxon>
        <taxon>Chytridiomycota incertae sedis</taxon>
        <taxon>Chytridiomycetes</taxon>
        <taxon>Rhizophlyctidales</taxon>
        <taxon>Rhizophlyctidaceae</taxon>
        <taxon>Rhizophlyctis</taxon>
    </lineage>
</organism>
<dbReference type="Pfam" id="PF08799">
    <property type="entry name" value="PRP4"/>
    <property type="match status" value="1"/>
</dbReference>
<dbReference type="PANTHER" id="PTHR13007:SF19">
    <property type="entry name" value="PRE-MRNA-SPLICING FACTOR 18"/>
    <property type="match status" value="1"/>
</dbReference>
<dbReference type="AlphaFoldDB" id="A0AAD5SAF8"/>
<evidence type="ECO:0000256" key="5">
    <source>
        <dbReference type="ARBA" id="ARBA00022728"/>
    </source>
</evidence>
<comment type="caution">
    <text evidence="10">The sequence shown here is derived from an EMBL/GenBank/DDBJ whole genome shotgun (WGS) entry which is preliminary data.</text>
</comment>
<evidence type="ECO:0000256" key="1">
    <source>
        <dbReference type="ARBA" id="ARBA00004123"/>
    </source>
</evidence>
<feature type="compositionally biased region" description="Basic and acidic residues" evidence="8">
    <location>
        <begin position="27"/>
        <end position="52"/>
    </location>
</feature>
<dbReference type="SUPFAM" id="SSF47938">
    <property type="entry name" value="Functional domain of the splicing factor Prp18"/>
    <property type="match status" value="1"/>
</dbReference>
<dbReference type="SUPFAM" id="SSF158230">
    <property type="entry name" value="PRP4-like"/>
    <property type="match status" value="1"/>
</dbReference>
<dbReference type="Gene3D" id="1.20.940.10">
    <property type="entry name" value="Functional domain of the splicing factor Prp18"/>
    <property type="match status" value="1"/>
</dbReference>
<keyword evidence="11" id="KW-1185">Reference proteome</keyword>
<evidence type="ECO:0000256" key="2">
    <source>
        <dbReference type="ARBA" id="ARBA00008137"/>
    </source>
</evidence>
<evidence type="ECO:0000256" key="4">
    <source>
        <dbReference type="ARBA" id="ARBA00022664"/>
    </source>
</evidence>
<comment type="subcellular location">
    <subcellularLocation>
        <location evidence="1">Nucleus</location>
    </subcellularLocation>
</comment>
<evidence type="ECO:0000259" key="9">
    <source>
        <dbReference type="SMART" id="SM00500"/>
    </source>
</evidence>
<keyword evidence="7" id="KW-0539">Nucleus</keyword>
<dbReference type="InterPro" id="IPR014906">
    <property type="entry name" value="PRP4-like"/>
</dbReference>
<dbReference type="InterPro" id="IPR039979">
    <property type="entry name" value="PRPF18"/>
</dbReference>
<dbReference type="InterPro" id="IPR004098">
    <property type="entry name" value="Prp18"/>
</dbReference>
<proteinExistence type="inferred from homology"/>
<protein>
    <recommendedName>
        <fullName evidence="3">Pre-mRNA-splicing factor 18</fullName>
    </recommendedName>
</protein>
<evidence type="ECO:0000256" key="8">
    <source>
        <dbReference type="SAM" id="MobiDB-lite"/>
    </source>
</evidence>
<dbReference type="Pfam" id="PF02840">
    <property type="entry name" value="Prp18"/>
    <property type="match status" value="1"/>
</dbReference>
<gene>
    <name evidence="10" type="primary">PRP18</name>
    <name evidence="10" type="ORF">HK097_010300</name>
</gene>
<reference evidence="10" key="1">
    <citation type="submission" date="2020-05" db="EMBL/GenBank/DDBJ databases">
        <title>Phylogenomic resolution of chytrid fungi.</title>
        <authorList>
            <person name="Stajich J.E."/>
            <person name="Amses K."/>
            <person name="Simmons R."/>
            <person name="Seto K."/>
            <person name="Myers J."/>
            <person name="Bonds A."/>
            <person name="Quandt C.A."/>
            <person name="Barry K."/>
            <person name="Liu P."/>
            <person name="Grigoriev I."/>
            <person name="Longcore J.E."/>
            <person name="James T.Y."/>
        </authorList>
    </citation>
    <scope>NUCLEOTIDE SEQUENCE</scope>
    <source>
        <strain evidence="10">JEL0318</strain>
    </source>
</reference>
<accession>A0AAD5SAF8</accession>
<dbReference type="GO" id="GO:0005682">
    <property type="term" value="C:U5 snRNP"/>
    <property type="evidence" value="ECO:0007669"/>
    <property type="project" value="TreeGrafter"/>
</dbReference>
<dbReference type="Proteomes" id="UP001212841">
    <property type="component" value="Unassembled WGS sequence"/>
</dbReference>
<dbReference type="GO" id="GO:0046540">
    <property type="term" value="C:U4/U6 x U5 tri-snRNP complex"/>
    <property type="evidence" value="ECO:0007669"/>
    <property type="project" value="TreeGrafter"/>
</dbReference>
<feature type="compositionally biased region" description="Basic and acidic residues" evidence="8">
    <location>
        <begin position="1"/>
        <end position="10"/>
    </location>
</feature>
<dbReference type="InterPro" id="IPR036285">
    <property type="entry name" value="PRP4-like_sf"/>
</dbReference>
<dbReference type="FunFam" id="1.20.940.10:FF:000002">
    <property type="entry name" value="Pre-mRNA processing factor 18"/>
    <property type="match status" value="1"/>
</dbReference>
<keyword evidence="6" id="KW-0508">mRNA splicing</keyword>